<feature type="region of interest" description="Disordered" evidence="1">
    <location>
        <begin position="45"/>
        <end position="81"/>
    </location>
</feature>
<feature type="compositionally biased region" description="Basic and acidic residues" evidence="1">
    <location>
        <begin position="71"/>
        <end position="81"/>
    </location>
</feature>
<feature type="region of interest" description="Disordered" evidence="1">
    <location>
        <begin position="1"/>
        <end position="27"/>
    </location>
</feature>
<name>A0A645B6R6_9ZZZZ</name>
<evidence type="ECO:0000256" key="1">
    <source>
        <dbReference type="SAM" id="MobiDB-lite"/>
    </source>
</evidence>
<reference evidence="2" key="1">
    <citation type="submission" date="2019-08" db="EMBL/GenBank/DDBJ databases">
        <authorList>
            <person name="Kucharzyk K."/>
            <person name="Murdoch R.W."/>
            <person name="Higgins S."/>
            <person name="Loffler F."/>
        </authorList>
    </citation>
    <scope>NUCLEOTIDE SEQUENCE</scope>
</reference>
<dbReference type="AlphaFoldDB" id="A0A645B6R6"/>
<comment type="caution">
    <text evidence="2">The sequence shown here is derived from an EMBL/GenBank/DDBJ whole genome shotgun (WGS) entry which is preliminary data.</text>
</comment>
<evidence type="ECO:0000313" key="2">
    <source>
        <dbReference type="EMBL" id="MPM60311.1"/>
    </source>
</evidence>
<feature type="compositionally biased region" description="Basic residues" evidence="1">
    <location>
        <begin position="60"/>
        <end position="70"/>
    </location>
</feature>
<gene>
    <name evidence="2" type="ORF">SDC9_107162</name>
</gene>
<organism evidence="2">
    <name type="scientific">bioreactor metagenome</name>
    <dbReference type="NCBI Taxonomy" id="1076179"/>
    <lineage>
        <taxon>unclassified sequences</taxon>
        <taxon>metagenomes</taxon>
        <taxon>ecological metagenomes</taxon>
    </lineage>
</organism>
<feature type="compositionally biased region" description="Basic and acidic residues" evidence="1">
    <location>
        <begin position="1"/>
        <end position="13"/>
    </location>
</feature>
<sequence length="81" mass="9261">MKKQGGWKDEKETCGALDSDLPDGAARGLRRVQCVEHVRRDRSCGVRVRHGRENDDGRRGGRLRRNRTDKHRPDGSHCPDE</sequence>
<protein>
    <submittedName>
        <fullName evidence="2">Uncharacterized protein</fullName>
    </submittedName>
</protein>
<accession>A0A645B6R6</accession>
<proteinExistence type="predicted"/>
<dbReference type="EMBL" id="VSSQ01017734">
    <property type="protein sequence ID" value="MPM60311.1"/>
    <property type="molecule type" value="Genomic_DNA"/>
</dbReference>